<name>H3KCQ9_9BURK</name>
<keyword evidence="6" id="KW-0812">Transmembrane</keyword>
<dbReference type="InterPro" id="IPR036097">
    <property type="entry name" value="HisK_dim/P_sf"/>
</dbReference>
<dbReference type="PATRIC" id="fig|762967.3.peg.421"/>
<evidence type="ECO:0000256" key="4">
    <source>
        <dbReference type="ARBA" id="ARBA00022679"/>
    </source>
</evidence>
<protein>
    <recommendedName>
        <fullName evidence="2">histidine kinase</fullName>
        <ecNumber evidence="2">2.7.13.3</ecNumber>
    </recommendedName>
</protein>
<dbReference type="EMBL" id="AFBQ01000059">
    <property type="protein sequence ID" value="EHY32095.1"/>
    <property type="molecule type" value="Genomic_DNA"/>
</dbReference>
<gene>
    <name evidence="8" type="ORF">HMPREF9440_00512</name>
</gene>
<evidence type="ECO:0000256" key="6">
    <source>
        <dbReference type="SAM" id="Phobius"/>
    </source>
</evidence>
<evidence type="ECO:0000256" key="3">
    <source>
        <dbReference type="ARBA" id="ARBA00022553"/>
    </source>
</evidence>
<comment type="caution">
    <text evidence="8">The sequence shown here is derived from an EMBL/GenBank/DDBJ whole genome shotgun (WGS) entry which is preliminary data.</text>
</comment>
<evidence type="ECO:0000259" key="7">
    <source>
        <dbReference type="SMART" id="SM00388"/>
    </source>
</evidence>
<dbReference type="PANTHER" id="PTHR45436">
    <property type="entry name" value="SENSOR HISTIDINE KINASE YKOH"/>
    <property type="match status" value="1"/>
</dbReference>
<keyword evidence="5 8" id="KW-0418">Kinase</keyword>
<dbReference type="InterPro" id="IPR003661">
    <property type="entry name" value="HisK_dim/P_dom"/>
</dbReference>
<dbReference type="PANTHER" id="PTHR45436:SF16">
    <property type="entry name" value="HISTIDINE KINASE"/>
    <property type="match status" value="1"/>
</dbReference>
<reference evidence="8 9" key="1">
    <citation type="submission" date="2011-11" db="EMBL/GenBank/DDBJ databases">
        <authorList>
            <person name="Weinstock G."/>
            <person name="Sodergren E."/>
            <person name="Clifton S."/>
            <person name="Fulton L."/>
            <person name="Fulton B."/>
            <person name="Courtney L."/>
            <person name="Fronick C."/>
            <person name="Harrison M."/>
            <person name="Strong C."/>
            <person name="Farmer C."/>
            <person name="Delahaunty K."/>
            <person name="Markovic C."/>
            <person name="Hall O."/>
            <person name="Minx P."/>
            <person name="Tomlinson C."/>
            <person name="Mitreva M."/>
            <person name="Hou S."/>
            <person name="Chen J."/>
            <person name="Wollam A."/>
            <person name="Pepin K.H."/>
            <person name="Johnson M."/>
            <person name="Bhonagiri V."/>
            <person name="Zhang X."/>
            <person name="Suruliraj S."/>
            <person name="Warren W."/>
            <person name="Chinwalla A."/>
            <person name="Mardis E.R."/>
            <person name="Wilson R.K."/>
        </authorList>
    </citation>
    <scope>NUCLEOTIDE SEQUENCE [LARGE SCALE GENOMIC DNA]</scope>
    <source>
        <strain evidence="8 9">YIT 11816</strain>
    </source>
</reference>
<evidence type="ECO:0000256" key="1">
    <source>
        <dbReference type="ARBA" id="ARBA00000085"/>
    </source>
</evidence>
<keyword evidence="6" id="KW-0472">Membrane</keyword>
<sequence length="286" mass="31495">MASLHDAITILPSTVEVVGTDPRFKPIPPAWADVPQGFSVFPDHQDGRDLYVYRGRIGGNEYIISRIRLTTFDYESELEHIFLAVAVILLIAVAAAGSFLAIVILKPVRELTNMIEDRTKSHRYEGLGAHDAHGDEVGRLGAVVDGSFRRLYDALERERAFAGDVSHELATPLTTARMSLEMLGMSPLSPHQEKHVERAHRALLEMDELITSFLAFAGDAYEAELQATDTVSKIMGRMREIWSGPAKEKGLSLSFVTEARCEGAFSPVLLGTVASNIIKNAVLHTR</sequence>
<feature type="domain" description="Signal transduction histidine kinase dimerisation/phosphoacceptor" evidence="7">
    <location>
        <begin position="157"/>
        <end position="222"/>
    </location>
</feature>
<keyword evidence="3" id="KW-0597">Phosphoprotein</keyword>
<dbReference type="GO" id="GO:0000155">
    <property type="term" value="F:phosphorelay sensor kinase activity"/>
    <property type="evidence" value="ECO:0007669"/>
    <property type="project" value="InterPro"/>
</dbReference>
<dbReference type="AlphaFoldDB" id="H3KCQ9"/>
<dbReference type="GO" id="GO:0005886">
    <property type="term" value="C:plasma membrane"/>
    <property type="evidence" value="ECO:0007669"/>
    <property type="project" value="TreeGrafter"/>
</dbReference>
<keyword evidence="9" id="KW-1185">Reference proteome</keyword>
<dbReference type="Gene3D" id="1.10.287.130">
    <property type="match status" value="1"/>
</dbReference>
<dbReference type="STRING" id="762967.HMPREF9440_00512"/>
<dbReference type="SUPFAM" id="SSF47384">
    <property type="entry name" value="Homodimeric domain of signal transducing histidine kinase"/>
    <property type="match status" value="1"/>
</dbReference>
<feature type="transmembrane region" description="Helical" evidence="6">
    <location>
        <begin position="81"/>
        <end position="105"/>
    </location>
</feature>
<keyword evidence="6" id="KW-1133">Transmembrane helix</keyword>
<dbReference type="SMART" id="SM00388">
    <property type="entry name" value="HisKA"/>
    <property type="match status" value="1"/>
</dbReference>
<evidence type="ECO:0000313" key="8">
    <source>
        <dbReference type="EMBL" id="EHY32095.1"/>
    </source>
</evidence>
<organism evidence="8 9">
    <name type="scientific">Sutterella parvirubra YIT 11816</name>
    <dbReference type="NCBI Taxonomy" id="762967"/>
    <lineage>
        <taxon>Bacteria</taxon>
        <taxon>Pseudomonadati</taxon>
        <taxon>Pseudomonadota</taxon>
        <taxon>Betaproteobacteria</taxon>
        <taxon>Burkholderiales</taxon>
        <taxon>Sutterellaceae</taxon>
        <taxon>Sutterella</taxon>
    </lineage>
</organism>
<dbReference type="EC" id="2.7.13.3" evidence="2"/>
<dbReference type="Pfam" id="PF00512">
    <property type="entry name" value="HisKA"/>
    <property type="match status" value="1"/>
</dbReference>
<evidence type="ECO:0000256" key="5">
    <source>
        <dbReference type="ARBA" id="ARBA00022777"/>
    </source>
</evidence>
<dbReference type="Proteomes" id="UP000004956">
    <property type="component" value="Unassembled WGS sequence"/>
</dbReference>
<keyword evidence="4" id="KW-0808">Transferase</keyword>
<accession>H3KCQ9</accession>
<dbReference type="HOGENOM" id="CLU_972965_0_0_4"/>
<evidence type="ECO:0000256" key="2">
    <source>
        <dbReference type="ARBA" id="ARBA00012438"/>
    </source>
</evidence>
<dbReference type="CDD" id="cd00082">
    <property type="entry name" value="HisKA"/>
    <property type="match status" value="1"/>
</dbReference>
<dbReference type="InterPro" id="IPR050428">
    <property type="entry name" value="TCS_sensor_his_kinase"/>
</dbReference>
<evidence type="ECO:0000313" key="9">
    <source>
        <dbReference type="Proteomes" id="UP000004956"/>
    </source>
</evidence>
<proteinExistence type="predicted"/>
<comment type="catalytic activity">
    <reaction evidence="1">
        <text>ATP + protein L-histidine = ADP + protein N-phospho-L-histidine.</text>
        <dbReference type="EC" id="2.7.13.3"/>
    </reaction>
</comment>